<dbReference type="Gene3D" id="3.10.180.10">
    <property type="entry name" value="2,3-Dihydroxybiphenyl 1,2-Dioxygenase, domain 1"/>
    <property type="match status" value="1"/>
</dbReference>
<dbReference type="EMBL" id="JBHTGP010000013">
    <property type="protein sequence ID" value="MFD0687691.1"/>
    <property type="molecule type" value="Genomic_DNA"/>
</dbReference>
<dbReference type="Pfam" id="PF13468">
    <property type="entry name" value="Glyoxalase_3"/>
    <property type="match status" value="1"/>
</dbReference>
<evidence type="ECO:0000313" key="2">
    <source>
        <dbReference type="EMBL" id="MFD0687691.1"/>
    </source>
</evidence>
<dbReference type="SUPFAM" id="SSF54593">
    <property type="entry name" value="Glyoxalase/Bleomycin resistance protein/Dihydroxybiphenyl dioxygenase"/>
    <property type="match status" value="1"/>
</dbReference>
<feature type="domain" description="Glyoxalase-like" evidence="1">
    <location>
        <begin position="3"/>
        <end position="191"/>
    </location>
</feature>
<gene>
    <name evidence="2" type="ORF">ACFQZM_24565</name>
</gene>
<protein>
    <submittedName>
        <fullName evidence="2">VOC family protein</fullName>
    </submittedName>
</protein>
<name>A0ABW2XMT2_9ACTN</name>
<dbReference type="Proteomes" id="UP001597063">
    <property type="component" value="Unassembled WGS sequence"/>
</dbReference>
<dbReference type="RefSeq" id="WP_165502809.1">
    <property type="nucleotide sequence ID" value="NZ_CAACUY010000026.1"/>
</dbReference>
<comment type="caution">
    <text evidence="2">The sequence shown here is derived from an EMBL/GenBank/DDBJ whole genome shotgun (WGS) entry which is preliminary data.</text>
</comment>
<sequence>MNIDHTGILTRDLDALERWFEALGFVLSPRSRHRLALRPGEETVPGNTANRCAVFADSFIELLGIVDPSAPDPWGVNGVPDGFRIFYVRSGDLEADERRLRDEGVPTLGIRSLERPVDTPDGTRTLRASALHVDPKATPEGFLGIARHLTPEYLHQPRYLDHPNGALRVSGLTVMVDEPELDAYADRYARIIGVPARAEGADRVLNLPDGHVRLVASSGRSHFAGMTVRVRDVEAARTLVDGNGVPTRTAGQGFTVTGFGADVTFVQ</sequence>
<evidence type="ECO:0000259" key="1">
    <source>
        <dbReference type="Pfam" id="PF13468"/>
    </source>
</evidence>
<proteinExistence type="predicted"/>
<dbReference type="InterPro" id="IPR025870">
    <property type="entry name" value="Glyoxalase-like_dom"/>
</dbReference>
<dbReference type="InterPro" id="IPR029068">
    <property type="entry name" value="Glyas_Bleomycin-R_OHBP_Dase"/>
</dbReference>
<evidence type="ECO:0000313" key="3">
    <source>
        <dbReference type="Proteomes" id="UP001597063"/>
    </source>
</evidence>
<accession>A0ABW2XMT2</accession>
<keyword evidence="3" id="KW-1185">Reference proteome</keyword>
<organism evidence="2 3">
    <name type="scientific">Actinomadura fibrosa</name>
    <dbReference type="NCBI Taxonomy" id="111802"/>
    <lineage>
        <taxon>Bacteria</taxon>
        <taxon>Bacillati</taxon>
        <taxon>Actinomycetota</taxon>
        <taxon>Actinomycetes</taxon>
        <taxon>Streptosporangiales</taxon>
        <taxon>Thermomonosporaceae</taxon>
        <taxon>Actinomadura</taxon>
    </lineage>
</organism>
<reference evidence="3" key="1">
    <citation type="journal article" date="2019" name="Int. J. Syst. Evol. Microbiol.">
        <title>The Global Catalogue of Microorganisms (GCM) 10K type strain sequencing project: providing services to taxonomists for standard genome sequencing and annotation.</title>
        <authorList>
            <consortium name="The Broad Institute Genomics Platform"/>
            <consortium name="The Broad Institute Genome Sequencing Center for Infectious Disease"/>
            <person name="Wu L."/>
            <person name="Ma J."/>
        </authorList>
    </citation>
    <scope>NUCLEOTIDE SEQUENCE [LARGE SCALE GENOMIC DNA]</scope>
    <source>
        <strain evidence="3">JCM 9371</strain>
    </source>
</reference>